<name>A0ABX7BHG4_9PROT</name>
<dbReference type="RefSeq" id="WP_201082658.1">
    <property type="nucleotide sequence ID" value="NZ_CP067421.1"/>
</dbReference>
<proteinExistence type="predicted"/>
<geneLocation type="plasmid" evidence="1 2">
    <name>pTT6-1</name>
</geneLocation>
<evidence type="ECO:0000313" key="1">
    <source>
        <dbReference type="EMBL" id="QQP93216.1"/>
    </source>
</evidence>
<keyword evidence="1" id="KW-0614">Plasmid</keyword>
<organism evidence="1 2">
    <name type="scientific">Skermanella cutis</name>
    <dbReference type="NCBI Taxonomy" id="2775420"/>
    <lineage>
        <taxon>Bacteria</taxon>
        <taxon>Pseudomonadati</taxon>
        <taxon>Pseudomonadota</taxon>
        <taxon>Alphaproteobacteria</taxon>
        <taxon>Rhodospirillales</taxon>
        <taxon>Azospirillaceae</taxon>
        <taxon>Skermanella</taxon>
    </lineage>
</organism>
<accession>A0ABX7BHG4</accession>
<sequence>MAEDEIAARFDDLQTSLDALTRGLGAMNETLETHTEMLAALLEAATVEPEKDSPLQKTLEKIFLTLKTQTDVLVQVGGMLDRMGPTVEMAVIRGVHRAVGTVDEDGVIQE</sequence>
<reference evidence="1" key="1">
    <citation type="submission" date="2021-02" db="EMBL/GenBank/DDBJ databases">
        <title>Skermanella TT6 skin isolate.</title>
        <authorList>
            <person name="Lee K."/>
            <person name="Ganzorig M."/>
        </authorList>
    </citation>
    <scope>NUCLEOTIDE SEQUENCE</scope>
    <source>
        <strain evidence="1">TT6</strain>
    </source>
</reference>
<keyword evidence="2" id="KW-1185">Reference proteome</keyword>
<protein>
    <submittedName>
        <fullName evidence="1">Uncharacterized protein</fullName>
    </submittedName>
</protein>
<gene>
    <name evidence="1" type="ORF">IGS68_29285</name>
</gene>
<dbReference type="EMBL" id="CP067421">
    <property type="protein sequence ID" value="QQP93216.1"/>
    <property type="molecule type" value="Genomic_DNA"/>
</dbReference>
<evidence type="ECO:0000313" key="2">
    <source>
        <dbReference type="Proteomes" id="UP000595197"/>
    </source>
</evidence>
<dbReference type="Proteomes" id="UP000595197">
    <property type="component" value="Plasmid pTT6-1"/>
</dbReference>